<dbReference type="PANTHER" id="PTHR34677">
    <property type="match status" value="1"/>
</dbReference>
<feature type="compositionally biased region" description="Low complexity" evidence="2">
    <location>
        <begin position="839"/>
        <end position="854"/>
    </location>
</feature>
<protein>
    <recommendedName>
        <fullName evidence="4">Fibronectin type-III domain-containing protein</fullName>
    </recommendedName>
</protein>
<dbReference type="Pfam" id="PF19077">
    <property type="entry name" value="Big_13"/>
    <property type="match status" value="2"/>
</dbReference>
<feature type="region of interest" description="Disordered" evidence="2">
    <location>
        <begin position="825"/>
        <end position="858"/>
    </location>
</feature>
<evidence type="ECO:0000259" key="4">
    <source>
        <dbReference type="PROSITE" id="PS50853"/>
    </source>
</evidence>
<feature type="compositionally biased region" description="Polar residues" evidence="2">
    <location>
        <begin position="825"/>
        <end position="838"/>
    </location>
</feature>
<name>A0A3S0JDZ7_9BACT</name>
<gene>
    <name evidence="5" type="ORF">EJV47_22305</name>
</gene>
<accession>A0A3S0JDZ7</accession>
<dbReference type="SMART" id="SM00060">
    <property type="entry name" value="FN3"/>
    <property type="match status" value="1"/>
</dbReference>
<dbReference type="InterPro" id="IPR018466">
    <property type="entry name" value="Kre9/Knh1-like_N"/>
</dbReference>
<organism evidence="5 6">
    <name type="scientific">Hymenobacter gummosus</name>
    <dbReference type="NCBI Taxonomy" id="1776032"/>
    <lineage>
        <taxon>Bacteria</taxon>
        <taxon>Pseudomonadati</taxon>
        <taxon>Bacteroidota</taxon>
        <taxon>Cytophagia</taxon>
        <taxon>Cytophagales</taxon>
        <taxon>Hymenobacteraceae</taxon>
        <taxon>Hymenobacter</taxon>
    </lineage>
</organism>
<sequence length="1667" mass="169806">MQKLYSWALTLAAGLTLLSPGAQAQGRAATPYFRDEAAAGRSALSAALRHSRALTLDAAGLQAALATAPAENQVGARPLTLALPLPDGRTARFAVTETALMAPALAAQFPQIKTYRGTGLDDPTATVRLDLTPQGFHAQILSGAGTVYLEPATRGDRQHVLSFYRQDMNRAAAGAVPACQFRPTAAEQAETQRLAAATSAGGLAQRTLIAVGPTLRTYRLAVAATGEYTQFQGGTVALAQAAIVTTINRVVGVYEKELAVRLVLVGNNSSLIYTNAGTDPYTNGNPTAMIGENQTNLDAILGSGSYDIGHVFGTNSGGLAGLRVVCVAGNKARGVTGSGAPVGDAFDIDYVAHEMGHQFGGNHSFNSEQNGCAGNRSSNRAYEPGSGSTIMSYAGLCSPDNLQNSSDAYFHTGNFEEMATFIASTACGGSTATGNSAPVVTVPAVRTLPIATPFRLTATATDANGDALTYSWEQLNLGSAASLTDPQVANDNVPLFRSFTATSSPTRTFPRLSAIISNNIPSDERLPTVTRTLTFRCTARDQRNGIGGVNYSASLALPVTSAAGPFLVTAPNTAVSWTAGSTQTITWNVAGTTANGVNCATVNILLSTDGGQTYLTSLASGVANDGSQAITVPNTTSTTARIMVAAADNYFFDISNTNFTIAAPACTAPTALAAGSITQTSASVSFTASGTATSYTVTTTPASSSQTVTASPATLAGLTPGTAYTVNIVSNCTGGATSSAATTSFSTAQAVTAAPVVSTPPNGSTLNDNTPTYSGTAPANSTVTIIVDGSGVGTTTTNAAGNWVFTPVTPLPDGPHQVRATAQLSGQTTSPDSNTNSFTVDTTAPPAPVVTTPANGSLTADNTPAYSGTAEPGSTVTPLVDGSSVGNTTADGSGNWTFTPTTPLADGSHTVRARAIDLAGNTSVDSNTNTFTVDTTAPTVTISSTAGASGSSTSTSPIPFTVTFSEPVTGFVAGDLNVTNGTVSGFSGSGDTYAFAVTPTAAGPVTVNVPAAVAQDQAGNVNVAAPQFSINYAPITSTTWTGASSTDWFTAGNWTAGVPTASLDAIIPGGVARMPLIAAGAATTRGLNIGNGATLNQSGGTLDVQADLISNGTFLPTGGTVVLGTAAQSNGPNILGSSRVRFWNLTIGPNGALLSTLAGATARRLLTLNGTLETRGNTFILESDANGTALVVNNGGVVAGAATAQRYIAPDVNAGPGYRHVAAPTNNATVSSLSTSGFTPTVTSAYNSSPTPNLVTPFPTVFGYEQSRLASVTNNLSAFDKGWVSPGSTTDALPAGKGYTVNIPAGQTLAFTGALNNGTLTQTLARNSGATAADAGWHLVGNPYPAPLDYSQVAAADRSGLDGAIYVYQSTGPYVGQYRTYLAPANVGNPILPLGQAFFVRVSSGNTSGTLTFRNSQRLTSYQNPAYQRPTAETRPFVQLTLRPSGSSPMSDDLYVYFEQGATDGFDSQYDAVKLSNPSGLNLSSSLSATQRLAIDGRAPFVGQQQRVVPLAVGVPAVGSYTLSVAQLLNLAAVPTYLRDVQTGALIDLAQQPSYQFTVSNASAVITGRFELVFDPQRPTATTAAHALQLTVWPNPLTGHAQLNLTLSKSVAAGTATLRDVVGRTVATRSFSGAGTSLPTAGLAAGTYLLSVEAPGLAPVTRRVVVE</sequence>
<keyword evidence="1 3" id="KW-0732">Signal</keyword>
<dbReference type="PANTHER" id="PTHR34677:SF3">
    <property type="entry name" value="BACTERIAL IG-LIKE DOMAIN-CONTAINING PROTEIN"/>
    <property type="match status" value="1"/>
</dbReference>
<dbReference type="SUPFAM" id="SSF55486">
    <property type="entry name" value="Metalloproteases ('zincins'), catalytic domain"/>
    <property type="match status" value="1"/>
</dbReference>
<comment type="caution">
    <text evidence="5">The sequence shown here is derived from an EMBL/GenBank/DDBJ whole genome shotgun (WGS) entry which is preliminary data.</text>
</comment>
<feature type="domain" description="Fibronectin type-III" evidence="4">
    <location>
        <begin position="668"/>
        <end position="750"/>
    </location>
</feature>
<reference evidence="5 6" key="1">
    <citation type="submission" date="2018-12" db="EMBL/GenBank/DDBJ databases">
        <title>Hymenobacter gummosus sp. nov., isolated from a spring.</title>
        <authorList>
            <person name="Nie L."/>
        </authorList>
    </citation>
    <scope>NUCLEOTIDE SEQUENCE [LARGE SCALE GENOMIC DNA]</scope>
    <source>
        <strain evidence="5 6">KCTC 52166</strain>
    </source>
</reference>
<dbReference type="InterPro" id="IPR024079">
    <property type="entry name" value="MetalloPept_cat_dom_sf"/>
</dbReference>
<dbReference type="RefSeq" id="WP_126695428.1">
    <property type="nucleotide sequence ID" value="NZ_RXOF01000016.1"/>
</dbReference>
<dbReference type="Proteomes" id="UP000282184">
    <property type="component" value="Unassembled WGS sequence"/>
</dbReference>
<dbReference type="SUPFAM" id="SSF49265">
    <property type="entry name" value="Fibronectin type III"/>
    <property type="match status" value="1"/>
</dbReference>
<dbReference type="Gene3D" id="2.60.40.10">
    <property type="entry name" value="Immunoglobulins"/>
    <property type="match status" value="1"/>
</dbReference>
<keyword evidence="6" id="KW-1185">Reference proteome</keyword>
<dbReference type="NCBIfam" id="NF033510">
    <property type="entry name" value="Ca_tandemer"/>
    <property type="match status" value="2"/>
</dbReference>
<dbReference type="Gene3D" id="2.60.40.1800">
    <property type="match status" value="2"/>
</dbReference>
<evidence type="ECO:0000256" key="3">
    <source>
        <dbReference type="SAM" id="SignalP"/>
    </source>
</evidence>
<dbReference type="InterPro" id="IPR044016">
    <property type="entry name" value="Big_13"/>
</dbReference>
<dbReference type="InterPro" id="IPR003961">
    <property type="entry name" value="FN3_dom"/>
</dbReference>
<dbReference type="PROSITE" id="PS50853">
    <property type="entry name" value="FN3"/>
    <property type="match status" value="1"/>
</dbReference>
<dbReference type="GO" id="GO:0008237">
    <property type="term" value="F:metallopeptidase activity"/>
    <property type="evidence" value="ECO:0007669"/>
    <property type="project" value="InterPro"/>
</dbReference>
<feature type="signal peptide" evidence="3">
    <location>
        <begin position="1"/>
        <end position="24"/>
    </location>
</feature>
<evidence type="ECO:0000256" key="2">
    <source>
        <dbReference type="SAM" id="MobiDB-lite"/>
    </source>
</evidence>
<dbReference type="InterPro" id="IPR013783">
    <property type="entry name" value="Ig-like_fold"/>
</dbReference>
<evidence type="ECO:0000313" key="6">
    <source>
        <dbReference type="Proteomes" id="UP000282184"/>
    </source>
</evidence>
<proteinExistence type="predicted"/>
<evidence type="ECO:0000313" key="5">
    <source>
        <dbReference type="EMBL" id="RTQ46264.1"/>
    </source>
</evidence>
<dbReference type="Gene3D" id="3.40.390.10">
    <property type="entry name" value="Collagenase (Catalytic Domain)"/>
    <property type="match status" value="1"/>
</dbReference>
<dbReference type="Pfam" id="PF10342">
    <property type="entry name" value="Kre9_KNH"/>
    <property type="match status" value="1"/>
</dbReference>
<dbReference type="Pfam" id="PF13583">
    <property type="entry name" value="Reprolysin_4"/>
    <property type="match status" value="1"/>
</dbReference>
<feature type="chain" id="PRO_5018641248" description="Fibronectin type-III domain-containing protein" evidence="3">
    <location>
        <begin position="25"/>
        <end position="1667"/>
    </location>
</feature>
<dbReference type="EMBL" id="RXOF01000016">
    <property type="protein sequence ID" value="RTQ46264.1"/>
    <property type="molecule type" value="Genomic_DNA"/>
</dbReference>
<dbReference type="OrthoDB" id="2582440at2"/>
<dbReference type="Pfam" id="PF00041">
    <property type="entry name" value="fn3"/>
    <property type="match status" value="1"/>
</dbReference>
<evidence type="ECO:0000256" key="1">
    <source>
        <dbReference type="ARBA" id="ARBA00022729"/>
    </source>
</evidence>
<dbReference type="InterPro" id="IPR036116">
    <property type="entry name" value="FN3_sf"/>
</dbReference>